<dbReference type="AlphaFoldDB" id="A0A401QZS7"/>
<dbReference type="EMBL" id="BHXC01000006">
    <property type="protein sequence ID" value="GCB90873.1"/>
    <property type="molecule type" value="Genomic_DNA"/>
</dbReference>
<evidence type="ECO:0000313" key="2">
    <source>
        <dbReference type="EMBL" id="GCB90873.1"/>
    </source>
</evidence>
<dbReference type="RefSeq" id="WP_016573534.1">
    <property type="nucleotide sequence ID" value="NZ_BHXC01000006.1"/>
</dbReference>
<gene>
    <name evidence="2" type="ORF">SALB_03581</name>
</gene>
<protein>
    <submittedName>
        <fullName evidence="2">Uncharacterized protein</fullName>
    </submittedName>
</protein>
<evidence type="ECO:0000256" key="1">
    <source>
        <dbReference type="SAM" id="MobiDB-lite"/>
    </source>
</evidence>
<reference evidence="2 3" key="1">
    <citation type="journal article" date="2019" name="Microbiol. Resour. Announc.">
        <title>Draft Genome Sequence of the Most Traditional epsilon-Poly-l-Lysine Producer, Streptomyces albulus NBRC14147.</title>
        <authorList>
            <person name="Yamanaka K."/>
            <person name="Hamano Y."/>
        </authorList>
    </citation>
    <scope>NUCLEOTIDE SEQUENCE [LARGE SCALE GENOMIC DNA]</scope>
    <source>
        <strain evidence="2 3">NBRC 14147</strain>
    </source>
</reference>
<organism evidence="2 3">
    <name type="scientific">Streptomyces noursei</name>
    <name type="common">Streptomyces albulus</name>
    <dbReference type="NCBI Taxonomy" id="1971"/>
    <lineage>
        <taxon>Bacteria</taxon>
        <taxon>Bacillati</taxon>
        <taxon>Actinomycetota</taxon>
        <taxon>Actinomycetes</taxon>
        <taxon>Kitasatosporales</taxon>
        <taxon>Streptomycetaceae</taxon>
        <taxon>Streptomyces</taxon>
    </lineage>
</organism>
<feature type="region of interest" description="Disordered" evidence="1">
    <location>
        <begin position="1"/>
        <end position="45"/>
    </location>
</feature>
<name>A0A401QZS7_STRNR</name>
<sequence length="111" mass="11933">MTTNHTDPAEPAPAPDGGGAPKGVARQGVLSALRPDPHPTTHRPPEQVFFGLHVIAPPQWSAVTRATAICRCGTYDREARGRAAVLRLVEDWDHHRTTTCPLLAQEGRATA</sequence>
<comment type="caution">
    <text evidence="2">The sequence shown here is derived from an EMBL/GenBank/DDBJ whole genome shotgun (WGS) entry which is preliminary data.</text>
</comment>
<proteinExistence type="predicted"/>
<dbReference type="Proteomes" id="UP000288351">
    <property type="component" value="Unassembled WGS sequence"/>
</dbReference>
<feature type="compositionally biased region" description="Basic and acidic residues" evidence="1">
    <location>
        <begin position="35"/>
        <end position="45"/>
    </location>
</feature>
<accession>A0A401QZS7</accession>
<evidence type="ECO:0000313" key="3">
    <source>
        <dbReference type="Proteomes" id="UP000288351"/>
    </source>
</evidence>